<evidence type="ECO:0000259" key="3">
    <source>
        <dbReference type="Pfam" id="PF19305"/>
    </source>
</evidence>
<dbReference type="InterPro" id="IPR045336">
    <property type="entry name" value="MmgE_PrpD_N"/>
</dbReference>
<dbReference type="PANTHER" id="PTHR16943">
    <property type="entry name" value="2-METHYLCITRATE DEHYDRATASE-RELATED"/>
    <property type="match status" value="1"/>
</dbReference>
<protein>
    <submittedName>
        <fullName evidence="4">MmgE/PrpD family protein</fullName>
    </submittedName>
</protein>
<comment type="similarity">
    <text evidence="1">Belongs to the PrpD family.</text>
</comment>
<evidence type="ECO:0000313" key="5">
    <source>
        <dbReference type="Proteomes" id="UP001500689"/>
    </source>
</evidence>
<accession>A0ABP6V2W9</accession>
<keyword evidence="5" id="KW-1185">Reference proteome</keyword>
<dbReference type="RefSeq" id="WP_344854776.1">
    <property type="nucleotide sequence ID" value="NZ_BAAAZN010000001.1"/>
</dbReference>
<proteinExistence type="inferred from homology"/>
<evidence type="ECO:0000256" key="1">
    <source>
        <dbReference type="ARBA" id="ARBA00006174"/>
    </source>
</evidence>
<feature type="domain" description="MmgE/PrpD N-terminal" evidence="2">
    <location>
        <begin position="54"/>
        <end position="197"/>
    </location>
</feature>
<dbReference type="InterPro" id="IPR042188">
    <property type="entry name" value="MmgE/PrpD_sf_2"/>
</dbReference>
<dbReference type="Proteomes" id="UP001500689">
    <property type="component" value="Unassembled WGS sequence"/>
</dbReference>
<evidence type="ECO:0000259" key="2">
    <source>
        <dbReference type="Pfam" id="PF03972"/>
    </source>
</evidence>
<feature type="domain" description="MmgE/PrpD C-terminal" evidence="3">
    <location>
        <begin position="225"/>
        <end position="354"/>
    </location>
</feature>
<organism evidence="4 5">
    <name type="scientific">Amycolatopsis ultiminotia</name>
    <dbReference type="NCBI Taxonomy" id="543629"/>
    <lineage>
        <taxon>Bacteria</taxon>
        <taxon>Bacillati</taxon>
        <taxon>Actinomycetota</taxon>
        <taxon>Actinomycetes</taxon>
        <taxon>Pseudonocardiales</taxon>
        <taxon>Pseudonocardiaceae</taxon>
        <taxon>Amycolatopsis</taxon>
    </lineage>
</organism>
<dbReference type="EMBL" id="BAAAZN010000001">
    <property type="protein sequence ID" value="GAA3525229.1"/>
    <property type="molecule type" value="Genomic_DNA"/>
</dbReference>
<dbReference type="InterPro" id="IPR045337">
    <property type="entry name" value="MmgE_PrpD_C"/>
</dbReference>
<dbReference type="Pfam" id="PF03972">
    <property type="entry name" value="MmgE_PrpD_N"/>
    <property type="match status" value="1"/>
</dbReference>
<dbReference type="InterPro" id="IPR005656">
    <property type="entry name" value="MmgE_PrpD"/>
</dbReference>
<comment type="caution">
    <text evidence="4">The sequence shown here is derived from an EMBL/GenBank/DDBJ whole genome shotgun (WGS) entry which is preliminary data.</text>
</comment>
<dbReference type="InterPro" id="IPR036148">
    <property type="entry name" value="MmgE/PrpD_sf"/>
</dbReference>
<dbReference type="InterPro" id="IPR042183">
    <property type="entry name" value="MmgE/PrpD_sf_1"/>
</dbReference>
<gene>
    <name evidence="4" type="ORF">GCM10022222_05070</name>
</gene>
<dbReference type="SUPFAM" id="SSF103378">
    <property type="entry name" value="2-methylcitrate dehydratase PrpD"/>
    <property type="match status" value="1"/>
</dbReference>
<sequence>MGSTLEDLPAWAVDFTPVEADRELARRSLVDTLAVTLAAAGEPIVARTAGLPPALRWAAIGHALDFDDVHLPSTSHVSVVCASATLAAGGGDREFLAAAGVMARLGTALGWAHYRRGWHASCTAGAPAAAVAAALSLGLDAAGVTRAMALAVPSAGGGQRAFGTEAKPLQVGFAVDAGVRAARLAAAGATADPDALAEWFELVGGEREVELSGPVVPGGLAIKLFPCCYALQRPIATARLFGTVPPEKVASVQITVAEPVLQPLVDGRPRTGLEAKFSLPYAVVAALVDGFPTVASFTDEAVARPEVAKLLDRTTVHALPGGSGVLAGETTVEVRFADGTSERRTRTDIPAGTGELAAKVAGCVGTGRAAEISSAGWPDAARILAAAYPADEPPKSEERPCR</sequence>
<reference evidence="5" key="1">
    <citation type="journal article" date="2019" name="Int. J. Syst. Evol. Microbiol.">
        <title>The Global Catalogue of Microorganisms (GCM) 10K type strain sequencing project: providing services to taxonomists for standard genome sequencing and annotation.</title>
        <authorList>
            <consortium name="The Broad Institute Genomics Platform"/>
            <consortium name="The Broad Institute Genome Sequencing Center for Infectious Disease"/>
            <person name="Wu L."/>
            <person name="Ma J."/>
        </authorList>
    </citation>
    <scope>NUCLEOTIDE SEQUENCE [LARGE SCALE GENOMIC DNA]</scope>
    <source>
        <strain evidence="5">JCM 16898</strain>
    </source>
</reference>
<dbReference type="PANTHER" id="PTHR16943:SF8">
    <property type="entry name" value="2-METHYLCITRATE DEHYDRATASE"/>
    <property type="match status" value="1"/>
</dbReference>
<name>A0ABP6V2W9_9PSEU</name>
<dbReference type="Gene3D" id="3.30.1330.120">
    <property type="entry name" value="2-methylcitrate dehydratase PrpD"/>
    <property type="match status" value="1"/>
</dbReference>
<dbReference type="Pfam" id="PF19305">
    <property type="entry name" value="MmgE_PrpD_C"/>
    <property type="match status" value="1"/>
</dbReference>
<evidence type="ECO:0000313" key="4">
    <source>
        <dbReference type="EMBL" id="GAA3525229.1"/>
    </source>
</evidence>
<dbReference type="Gene3D" id="1.10.4100.10">
    <property type="entry name" value="2-methylcitrate dehydratase PrpD"/>
    <property type="match status" value="1"/>
</dbReference>